<evidence type="ECO:0000313" key="3">
    <source>
        <dbReference type="EMBL" id="KAL3760276.1"/>
    </source>
</evidence>
<dbReference type="Proteomes" id="UP001530293">
    <property type="component" value="Unassembled WGS sequence"/>
</dbReference>
<organism evidence="3 4">
    <name type="scientific">Discostella pseudostelligera</name>
    <dbReference type="NCBI Taxonomy" id="259834"/>
    <lineage>
        <taxon>Eukaryota</taxon>
        <taxon>Sar</taxon>
        <taxon>Stramenopiles</taxon>
        <taxon>Ochrophyta</taxon>
        <taxon>Bacillariophyta</taxon>
        <taxon>Coscinodiscophyceae</taxon>
        <taxon>Thalassiosirophycidae</taxon>
        <taxon>Stephanodiscales</taxon>
        <taxon>Stephanodiscaceae</taxon>
        <taxon>Discostella</taxon>
    </lineage>
</organism>
<protein>
    <submittedName>
        <fullName evidence="3">Uncharacterized protein</fullName>
    </submittedName>
</protein>
<evidence type="ECO:0000256" key="2">
    <source>
        <dbReference type="SAM" id="Phobius"/>
    </source>
</evidence>
<feature type="transmembrane region" description="Helical" evidence="2">
    <location>
        <begin position="822"/>
        <end position="843"/>
    </location>
</feature>
<feature type="transmembrane region" description="Helical" evidence="2">
    <location>
        <begin position="911"/>
        <end position="932"/>
    </location>
</feature>
<feature type="region of interest" description="Disordered" evidence="1">
    <location>
        <begin position="718"/>
        <end position="745"/>
    </location>
</feature>
<feature type="compositionally biased region" description="Polar residues" evidence="1">
    <location>
        <begin position="543"/>
        <end position="552"/>
    </location>
</feature>
<feature type="compositionally biased region" description="Basic and acidic residues" evidence="1">
    <location>
        <begin position="515"/>
        <end position="542"/>
    </location>
</feature>
<feature type="compositionally biased region" description="Basic and acidic residues" evidence="1">
    <location>
        <begin position="352"/>
        <end position="364"/>
    </location>
</feature>
<reference evidence="3 4" key="1">
    <citation type="submission" date="2024-10" db="EMBL/GenBank/DDBJ databases">
        <title>Updated reference genomes for cyclostephanoid diatoms.</title>
        <authorList>
            <person name="Roberts W.R."/>
            <person name="Alverson A.J."/>
        </authorList>
    </citation>
    <scope>NUCLEOTIDE SEQUENCE [LARGE SCALE GENOMIC DNA]</scope>
    <source>
        <strain evidence="3 4">AJA232-27</strain>
    </source>
</reference>
<accession>A0ABD3M899</accession>
<name>A0ABD3M899_9STRA</name>
<feature type="compositionally biased region" description="Polar residues" evidence="1">
    <location>
        <begin position="725"/>
        <end position="737"/>
    </location>
</feature>
<dbReference type="EMBL" id="JALLBG020000189">
    <property type="protein sequence ID" value="KAL3760276.1"/>
    <property type="molecule type" value="Genomic_DNA"/>
</dbReference>
<proteinExistence type="predicted"/>
<feature type="compositionally biased region" description="Basic and acidic residues" evidence="1">
    <location>
        <begin position="440"/>
        <end position="450"/>
    </location>
</feature>
<feature type="transmembrane region" description="Helical" evidence="2">
    <location>
        <begin position="972"/>
        <end position="995"/>
    </location>
</feature>
<evidence type="ECO:0000313" key="4">
    <source>
        <dbReference type="Proteomes" id="UP001530293"/>
    </source>
</evidence>
<keyword evidence="2" id="KW-0812">Transmembrane</keyword>
<feature type="compositionally biased region" description="Low complexity" evidence="1">
    <location>
        <begin position="113"/>
        <end position="141"/>
    </location>
</feature>
<feature type="compositionally biased region" description="Acidic residues" evidence="1">
    <location>
        <begin position="412"/>
        <end position="429"/>
    </location>
</feature>
<feature type="region of interest" description="Disordered" evidence="1">
    <location>
        <begin position="171"/>
        <end position="260"/>
    </location>
</feature>
<dbReference type="AlphaFoldDB" id="A0ABD3M899"/>
<sequence>MYEFNDNDDDDDYAHRRNSYNTSTRISIASSSFAPGISNTNLVESSNDTIIKEDGTVSQNSLFDGIPYSQRQHKHNNFSGSSLLEQRLGGIEEESEPSLEVDDYGRIVRSRSVRSSGSGVATATAATRSDGSGGHDLSSSSRYYASPRTLHSNFSAREREQLRRLQMTNSFHNSSSRAGSHYQNSGDDSHYSYPREDGGRMRGRDPSVAESVHNLPPPPTAAALSAGSAAPEHTPENNSYQSYYCEDDPDDNNSNNNSYYDGSTISGSGTYAGTLSASTITFDNHSYTSSKLTRRAVIPPVVKIPSASSKKQKGSKIIISNLSKKNDMEVIHESIEDRSYHEPMNASSPGRGGERKFEEWERGESHRHHSIGGMRQSSERSRLFDDEDSPRSQKISTEQLLDRRNAGRYDPPSEDEEEALEVPIEEEEEVVTKFRPPLRKPHDARSREIMVGRGKSTSLSVKSKSTTSPSRKKSPGRSTSRSYPRSRSRSRSSGPSSNRWNDVQSRSTSRSGQTLDKKSSSSSESSRRSIIEDRLSRLKEVQSRASSTNRSRSLMEDRSSRSNCMQSKSSRSGKTSGGRRMSPSSLSRNRIRDASSRSRSPASKRDYYDYEEEEEGSIRYGRRRQRSWDNSDGYDEDYEEYGLSSSGRYSRNRVEDAPSYYSGGGGASVRSYSTHGSRRDIDEEGYCMHHPNVRLMKLRNDDTWRVLRKRCPECLNDRRGRPRSYSGSAKDNQTTLRSDSVDSSSVPSFDPFNGMGFTFQMPEEREAEEATNRLKRRLAARAYHFPGNSWCQDWMQYISNTHTVLGLFFHHPLHPMGFQERLVMLFGSIAIGLTISNFTYMYFIRNGYSVKDNVFSITLKGVPEVGITKLMLVLWTLGSFLHTVFDLLLWHLKACTVCRYRGRIDDRLMKWGRVVGLFIVMVTIGAGGYAVLLRASIEYDGEGSVASEVEESILSNELYEIQYDDKRSFGFLFGYLIEFLLALFVYYPIAITILFSGVLGCSGRVPILGGRPREMKKEQRYELSKRRPRILKAGKASEENQIV</sequence>
<feature type="region of interest" description="Disordered" evidence="1">
    <location>
        <begin position="111"/>
        <end position="144"/>
    </location>
</feature>
<comment type="caution">
    <text evidence="3">The sequence shown here is derived from an EMBL/GenBank/DDBJ whole genome shotgun (WGS) entry which is preliminary data.</text>
</comment>
<keyword evidence="2" id="KW-1133">Transmembrane helix</keyword>
<keyword evidence="4" id="KW-1185">Reference proteome</keyword>
<feature type="compositionally biased region" description="Polar residues" evidence="1">
    <location>
        <begin position="171"/>
        <end position="186"/>
    </location>
</feature>
<feature type="compositionally biased region" description="Basic and acidic residues" evidence="1">
    <location>
        <begin position="187"/>
        <end position="207"/>
    </location>
</feature>
<feature type="region of interest" description="Disordered" evidence="1">
    <location>
        <begin position="334"/>
        <end position="650"/>
    </location>
</feature>
<keyword evidence="2" id="KW-0472">Membrane</keyword>
<feature type="compositionally biased region" description="Low complexity" evidence="1">
    <location>
        <begin position="567"/>
        <end position="582"/>
    </location>
</feature>
<feature type="compositionally biased region" description="Polar residues" evidence="1">
    <location>
        <begin position="498"/>
        <end position="514"/>
    </location>
</feature>
<evidence type="ECO:0000256" key="1">
    <source>
        <dbReference type="SAM" id="MobiDB-lite"/>
    </source>
</evidence>
<feature type="compositionally biased region" description="Low complexity" evidence="1">
    <location>
        <begin position="221"/>
        <end position="231"/>
    </location>
</feature>
<feature type="compositionally biased region" description="Low complexity" evidence="1">
    <location>
        <begin position="455"/>
        <end position="469"/>
    </location>
</feature>
<gene>
    <name evidence="3" type="ORF">ACHAWU_006274</name>
</gene>